<dbReference type="PANTHER" id="PTHR11102">
    <property type="entry name" value="SEL-1-LIKE PROTEIN"/>
    <property type="match status" value="1"/>
</dbReference>
<dbReference type="OrthoDB" id="9122776at2"/>
<dbReference type="AlphaFoldDB" id="A0A843YRX6"/>
<organism evidence="1 2">
    <name type="scientific">Glaciimonas soli</name>
    <dbReference type="NCBI Taxonomy" id="2590999"/>
    <lineage>
        <taxon>Bacteria</taxon>
        <taxon>Pseudomonadati</taxon>
        <taxon>Pseudomonadota</taxon>
        <taxon>Betaproteobacteria</taxon>
        <taxon>Burkholderiales</taxon>
        <taxon>Oxalobacteraceae</taxon>
        <taxon>Glaciimonas</taxon>
    </lineage>
</organism>
<dbReference type="SMART" id="SM00671">
    <property type="entry name" value="SEL1"/>
    <property type="match status" value="4"/>
</dbReference>
<dbReference type="Pfam" id="PF08238">
    <property type="entry name" value="Sel1"/>
    <property type="match status" value="4"/>
</dbReference>
<name>A0A843YRX6_9BURK</name>
<keyword evidence="2" id="KW-1185">Reference proteome</keyword>
<proteinExistence type="predicted"/>
<protein>
    <recommendedName>
        <fullName evidence="3">Sel1 repeat family protein</fullName>
    </recommendedName>
</protein>
<evidence type="ECO:0008006" key="3">
    <source>
        <dbReference type="Google" id="ProtNLM"/>
    </source>
</evidence>
<accession>A0A843YRX6</accession>
<dbReference type="Proteomes" id="UP000451565">
    <property type="component" value="Unassembled WGS sequence"/>
</dbReference>
<dbReference type="SUPFAM" id="SSF81901">
    <property type="entry name" value="HCP-like"/>
    <property type="match status" value="2"/>
</dbReference>
<comment type="caution">
    <text evidence="1">The sequence shown here is derived from an EMBL/GenBank/DDBJ whole genome shotgun (WGS) entry which is preliminary data.</text>
</comment>
<dbReference type="Gene3D" id="1.25.40.10">
    <property type="entry name" value="Tetratricopeptide repeat domain"/>
    <property type="match status" value="2"/>
</dbReference>
<dbReference type="PANTHER" id="PTHR11102:SF160">
    <property type="entry name" value="ERAD-ASSOCIATED E3 UBIQUITIN-PROTEIN LIGASE COMPONENT HRD3"/>
    <property type="match status" value="1"/>
</dbReference>
<evidence type="ECO:0000313" key="2">
    <source>
        <dbReference type="Proteomes" id="UP000451565"/>
    </source>
</evidence>
<dbReference type="InterPro" id="IPR050767">
    <property type="entry name" value="Sel1_AlgK"/>
</dbReference>
<evidence type="ECO:0000313" key="1">
    <source>
        <dbReference type="EMBL" id="MQR00283.1"/>
    </source>
</evidence>
<sequence>MAKREDLAIIRAARAGQGAAQLALGKRYLFGGNGLPQSLPTALHWLDRAAQQQEAEAWIMIGSHIPLEIARGASNPLDLCTWYERAFDAGVMQAGLVLAQLVLNCNALVHSHVHQRPALKAFREKAMKALAAAAHAGIAEAQWLLAQYSSKLDDAKATPKLDHLADDGHEVDHFAAPKEQGDGIGSDGGSTLEWTARAANAGVMQAQYSLAQISWDDEDMSVFLARALPLARTVMQQYSASLLQLHTPSDALARQLSSEQLLLLTRCAQALMAIADADADLNEMQQFLELAATADDKVAQLTLGLWYARMDINGERTTVGTGSANYKKAIRWLTAAGERGSADAWYALSQIYLKSEFSQRNLVDMLRHLEHAAEMGHSTAQLECGVSAWRNRREKLNNDVQAVYWLQKSAAQGREEAQVLLEKIADYPEAMAWALNAKQQLSRELINSYPFLTARIELAVLFGLSRPEALLLDLNQADRGHCLVVDIRADYARSKRRLVLIETGEQRQSLDRIVRLFEDVDCGPNGPEGNYRQRVYRFKAALPKADDDLELAAA</sequence>
<dbReference type="InterPro" id="IPR011990">
    <property type="entry name" value="TPR-like_helical_dom_sf"/>
</dbReference>
<dbReference type="InterPro" id="IPR006597">
    <property type="entry name" value="Sel1-like"/>
</dbReference>
<gene>
    <name evidence="1" type="ORF">GEV47_06275</name>
</gene>
<reference evidence="1 2" key="1">
    <citation type="submission" date="2019-10" db="EMBL/GenBank/DDBJ databases">
        <title>Glaciimonas soli sp. nov., a psychrophilic bacterium isolated from the forest soil of a high elevation mountain in Taiwan.</title>
        <authorList>
            <person name="Wang L.-T."/>
            <person name="Shieh W.Y."/>
        </authorList>
    </citation>
    <scope>NUCLEOTIDE SEQUENCE [LARGE SCALE GENOMIC DNA]</scope>
    <source>
        <strain evidence="1 2">GS1</strain>
    </source>
</reference>
<dbReference type="RefSeq" id="WP_153233898.1">
    <property type="nucleotide sequence ID" value="NZ_WINI01000003.1"/>
</dbReference>
<dbReference type="EMBL" id="WINI01000003">
    <property type="protein sequence ID" value="MQR00283.1"/>
    <property type="molecule type" value="Genomic_DNA"/>
</dbReference>